<accession>A0ABR2WPT2</accession>
<sequence length="237" mass="25552">MYFKATLVSTILLASLANAADIKLSTPSGHNVESSMSTMPVREEIVAGAGTDLFIPNFVLDEEIELTPEEAQMRRISLGKILSHLSRALRDKKGLSDSSRARIFDEFMTTMTSGTGDQDTNISATPDSVTAPEAENTENNDVNYSVNDEGDTDSDVAPEETELRRGGRGGRGRGGRGRGRGRFGRGRGRFGRGRFGRGRRFGRFGGRGFGRFGRFGRFGGDGCGWNDDCGGDDCGSC</sequence>
<organism evidence="3 4">
    <name type="scientific">Basidiobolus ranarum</name>
    <dbReference type="NCBI Taxonomy" id="34480"/>
    <lineage>
        <taxon>Eukaryota</taxon>
        <taxon>Fungi</taxon>
        <taxon>Fungi incertae sedis</taxon>
        <taxon>Zoopagomycota</taxon>
        <taxon>Entomophthoromycotina</taxon>
        <taxon>Basidiobolomycetes</taxon>
        <taxon>Basidiobolales</taxon>
        <taxon>Basidiobolaceae</taxon>
        <taxon>Basidiobolus</taxon>
    </lineage>
</organism>
<dbReference type="Proteomes" id="UP001479436">
    <property type="component" value="Unassembled WGS sequence"/>
</dbReference>
<reference evidence="3 4" key="1">
    <citation type="submission" date="2023-04" db="EMBL/GenBank/DDBJ databases">
        <title>Genome of Basidiobolus ranarum AG-B5.</title>
        <authorList>
            <person name="Stajich J.E."/>
            <person name="Carter-House D."/>
            <person name="Gryganskyi A."/>
        </authorList>
    </citation>
    <scope>NUCLEOTIDE SEQUENCE [LARGE SCALE GENOMIC DNA]</scope>
    <source>
        <strain evidence="3 4">AG-B5</strain>
    </source>
</reference>
<feature type="region of interest" description="Disordered" evidence="1">
    <location>
        <begin position="110"/>
        <end position="195"/>
    </location>
</feature>
<keyword evidence="4" id="KW-1185">Reference proteome</keyword>
<feature type="chain" id="PRO_5045477642" evidence="2">
    <location>
        <begin position="20"/>
        <end position="237"/>
    </location>
</feature>
<proteinExistence type="predicted"/>
<feature type="compositionally biased region" description="Polar residues" evidence="1">
    <location>
        <begin position="110"/>
        <end position="128"/>
    </location>
</feature>
<dbReference type="EMBL" id="JASJQH010000620">
    <property type="protein sequence ID" value="KAK9763519.1"/>
    <property type="molecule type" value="Genomic_DNA"/>
</dbReference>
<evidence type="ECO:0000313" key="4">
    <source>
        <dbReference type="Proteomes" id="UP001479436"/>
    </source>
</evidence>
<feature type="signal peptide" evidence="2">
    <location>
        <begin position="1"/>
        <end position="19"/>
    </location>
</feature>
<name>A0ABR2WPT2_9FUNG</name>
<feature type="compositionally biased region" description="Polar residues" evidence="1">
    <location>
        <begin position="137"/>
        <end position="146"/>
    </location>
</feature>
<keyword evidence="2" id="KW-0732">Signal</keyword>
<evidence type="ECO:0000313" key="3">
    <source>
        <dbReference type="EMBL" id="KAK9763519.1"/>
    </source>
</evidence>
<protein>
    <submittedName>
        <fullName evidence="3">Uncharacterized protein</fullName>
    </submittedName>
</protein>
<feature type="compositionally biased region" description="Basic residues" evidence="1">
    <location>
        <begin position="166"/>
        <end position="195"/>
    </location>
</feature>
<comment type="caution">
    <text evidence="3">The sequence shown here is derived from an EMBL/GenBank/DDBJ whole genome shotgun (WGS) entry which is preliminary data.</text>
</comment>
<feature type="compositionally biased region" description="Acidic residues" evidence="1">
    <location>
        <begin position="148"/>
        <end position="160"/>
    </location>
</feature>
<gene>
    <name evidence="3" type="ORF">K7432_009730</name>
</gene>
<evidence type="ECO:0000256" key="2">
    <source>
        <dbReference type="SAM" id="SignalP"/>
    </source>
</evidence>
<evidence type="ECO:0000256" key="1">
    <source>
        <dbReference type="SAM" id="MobiDB-lite"/>
    </source>
</evidence>